<evidence type="ECO:0000313" key="3">
    <source>
        <dbReference type="Proteomes" id="UP000607796"/>
    </source>
</evidence>
<dbReference type="Pfam" id="PF04314">
    <property type="entry name" value="PCuAC"/>
    <property type="match status" value="1"/>
</dbReference>
<protein>
    <submittedName>
        <fullName evidence="2">Copper chaperone PCu(A)C</fullName>
    </submittedName>
</protein>
<dbReference type="Gene3D" id="2.60.40.1890">
    <property type="entry name" value="PCu(A)C copper chaperone"/>
    <property type="match status" value="1"/>
</dbReference>
<dbReference type="InterPro" id="IPR036182">
    <property type="entry name" value="PCuAC_sf"/>
</dbReference>
<evidence type="ECO:0000313" key="2">
    <source>
        <dbReference type="EMBL" id="MBE9639891.1"/>
    </source>
</evidence>
<dbReference type="EMBL" id="JADFFK010000023">
    <property type="protein sequence ID" value="MBE9639891.1"/>
    <property type="molecule type" value="Genomic_DNA"/>
</dbReference>
<comment type="caution">
    <text evidence="2">The sequence shown here is derived from an EMBL/GenBank/DDBJ whole genome shotgun (WGS) entry which is preliminary data.</text>
</comment>
<dbReference type="Proteomes" id="UP000607796">
    <property type="component" value="Unassembled WGS sequence"/>
</dbReference>
<dbReference type="InterPro" id="IPR007410">
    <property type="entry name" value="LpqE-like"/>
</dbReference>
<sequence length="143" mass="14874">MGLKFALMIALGLSTAAQVHADIVIEDAYARAAMPSAASAAVYMQVRNDGPEDDRLIAASSESAAKTMLHGSSEGANGVVSMQGHAEGVLIPAGSDHAFARGGDHIMLMGLTRPMEQGATVGLVLTFERAGEIRLEVPVDLDR</sequence>
<reference evidence="2 3" key="1">
    <citation type="journal article" date="2021" name="Int. J. Syst. Evol. Microbiol.">
        <title>Salipiger mangrovisoli sp. nov., isolated from mangrove soil and the proposal for the reclassification of Paraphaeobacter pallidus as Salipiger pallidus comb. nov.</title>
        <authorList>
            <person name="Du J."/>
            <person name="Liu Y."/>
            <person name="Pei T."/>
            <person name="Deng M.R."/>
            <person name="Zhu H."/>
        </authorList>
    </citation>
    <scope>NUCLEOTIDE SEQUENCE [LARGE SCALE GENOMIC DNA]</scope>
    <source>
        <strain evidence="2 3">6D45A</strain>
    </source>
</reference>
<organism evidence="2 3">
    <name type="scientific">Salipiger mangrovisoli</name>
    <dbReference type="NCBI Taxonomy" id="2865933"/>
    <lineage>
        <taxon>Bacteria</taxon>
        <taxon>Pseudomonadati</taxon>
        <taxon>Pseudomonadota</taxon>
        <taxon>Alphaproteobacteria</taxon>
        <taxon>Rhodobacterales</taxon>
        <taxon>Roseobacteraceae</taxon>
        <taxon>Salipiger</taxon>
    </lineage>
</organism>
<dbReference type="InterPro" id="IPR058248">
    <property type="entry name" value="Lxx211020-like"/>
</dbReference>
<feature type="signal peptide" evidence="1">
    <location>
        <begin position="1"/>
        <end position="21"/>
    </location>
</feature>
<gene>
    <name evidence="2" type="ORF">IQ782_23845</name>
</gene>
<feature type="chain" id="PRO_5045721652" evidence="1">
    <location>
        <begin position="22"/>
        <end position="143"/>
    </location>
</feature>
<keyword evidence="3" id="KW-1185">Reference proteome</keyword>
<accession>A0ABR9X8J8</accession>
<dbReference type="PANTHER" id="PTHR36302">
    <property type="entry name" value="BLR7088 PROTEIN"/>
    <property type="match status" value="1"/>
</dbReference>
<proteinExistence type="predicted"/>
<dbReference type="SUPFAM" id="SSF110087">
    <property type="entry name" value="DR1885-like metal-binding protein"/>
    <property type="match status" value="1"/>
</dbReference>
<name>A0ABR9X8J8_9RHOB</name>
<keyword evidence="1" id="KW-0732">Signal</keyword>
<dbReference type="PANTHER" id="PTHR36302:SF1">
    <property type="entry name" value="COPPER CHAPERONE PCU(A)C"/>
    <property type="match status" value="1"/>
</dbReference>
<evidence type="ECO:0000256" key="1">
    <source>
        <dbReference type="SAM" id="SignalP"/>
    </source>
</evidence>
<dbReference type="RefSeq" id="WP_194137167.1">
    <property type="nucleotide sequence ID" value="NZ_JADFFK010000023.1"/>
</dbReference>